<reference evidence="1 2" key="1">
    <citation type="submission" date="2020-08" db="EMBL/GenBank/DDBJ databases">
        <title>Complete Genome Sequence of Effusibacillus dendaii Strain skT53, Isolated from Farmland soil.</title>
        <authorList>
            <person name="Konishi T."/>
            <person name="Kawasaki H."/>
        </authorList>
    </citation>
    <scope>NUCLEOTIDE SEQUENCE [LARGE SCALE GENOMIC DNA]</scope>
    <source>
        <strain evidence="2">skT53</strain>
    </source>
</reference>
<organism evidence="1 2">
    <name type="scientific">Effusibacillus dendaii</name>
    <dbReference type="NCBI Taxonomy" id="2743772"/>
    <lineage>
        <taxon>Bacteria</taxon>
        <taxon>Bacillati</taxon>
        <taxon>Bacillota</taxon>
        <taxon>Bacilli</taxon>
        <taxon>Bacillales</taxon>
        <taxon>Alicyclobacillaceae</taxon>
        <taxon>Effusibacillus</taxon>
    </lineage>
</organism>
<sequence>MILRQLQTIVSKTNRKNLGWYQISLSDKNTASDLVNSLRSSGYEVRIETESAEWKIRFKR</sequence>
<dbReference type="RefSeq" id="WP_200759669.1">
    <property type="nucleotide sequence ID" value="NZ_AP023366.1"/>
</dbReference>
<name>A0A7I8D604_9BACL</name>
<keyword evidence="2" id="KW-1185">Reference proteome</keyword>
<accession>A0A7I8D604</accession>
<dbReference type="AlphaFoldDB" id="A0A7I8D604"/>
<evidence type="ECO:0000313" key="1">
    <source>
        <dbReference type="EMBL" id="BCJ85564.1"/>
    </source>
</evidence>
<protein>
    <submittedName>
        <fullName evidence="1">Uncharacterized protein</fullName>
    </submittedName>
</protein>
<dbReference type="KEGG" id="eff:skT53_05490"/>
<dbReference type="Proteomes" id="UP000593802">
    <property type="component" value="Chromosome"/>
</dbReference>
<evidence type="ECO:0000313" key="2">
    <source>
        <dbReference type="Proteomes" id="UP000593802"/>
    </source>
</evidence>
<dbReference type="EMBL" id="AP023366">
    <property type="protein sequence ID" value="BCJ85564.1"/>
    <property type="molecule type" value="Genomic_DNA"/>
</dbReference>
<proteinExistence type="predicted"/>
<gene>
    <name evidence="1" type="ORF">skT53_05490</name>
</gene>